<reference evidence="7 8" key="1">
    <citation type="journal article" date="2016" name="Genome Announc.">
        <title>Draft Genome Sequence of Criibacterium bergeronii gen. nov., sp. nov., Strain CCRI-22567T, Isolated from a Vaginal Sample from a Woman with Bacterial Vaginosis.</title>
        <authorList>
            <person name="Maheux A.F."/>
            <person name="Berube E."/>
            <person name="Boudreau D.K."/>
            <person name="Raymond F."/>
            <person name="Corbeil J."/>
            <person name="Roy P.H."/>
            <person name="Boissinot M."/>
            <person name="Omar R.F."/>
        </authorList>
    </citation>
    <scope>NUCLEOTIDE SEQUENCE [LARGE SCALE GENOMIC DNA]</scope>
    <source>
        <strain evidence="7 8">CCRI-22567</strain>
    </source>
</reference>
<accession>A0A371IKH1</accession>
<keyword evidence="2" id="KW-0255">Endonuclease</keyword>
<dbReference type="PROSITE" id="PS50830">
    <property type="entry name" value="TNASE_3"/>
    <property type="match status" value="1"/>
</dbReference>
<feature type="transmembrane region" description="Helical" evidence="5">
    <location>
        <begin position="5"/>
        <end position="21"/>
    </location>
</feature>
<name>A0A371IKH1_9FIRM</name>
<dbReference type="PANTHER" id="PTHR12302">
    <property type="entry name" value="EBNA2 BINDING PROTEIN P100"/>
    <property type="match status" value="1"/>
</dbReference>
<dbReference type="SUPFAM" id="SSF50199">
    <property type="entry name" value="Staphylococcal nuclease"/>
    <property type="match status" value="1"/>
</dbReference>
<evidence type="ECO:0000256" key="3">
    <source>
        <dbReference type="ARBA" id="ARBA00022801"/>
    </source>
</evidence>
<evidence type="ECO:0000256" key="5">
    <source>
        <dbReference type="SAM" id="Phobius"/>
    </source>
</evidence>
<evidence type="ECO:0000256" key="1">
    <source>
        <dbReference type="ARBA" id="ARBA00022722"/>
    </source>
</evidence>
<dbReference type="GO" id="GO:0016787">
    <property type="term" value="F:hydrolase activity"/>
    <property type="evidence" value="ECO:0007669"/>
    <property type="project" value="UniProtKB-KW"/>
</dbReference>
<dbReference type="PANTHER" id="PTHR12302:SF3">
    <property type="entry name" value="SERINE_THREONINE-PROTEIN KINASE 31"/>
    <property type="match status" value="1"/>
</dbReference>
<feature type="domain" description="TNase-like" evidence="6">
    <location>
        <begin position="131"/>
        <end position="264"/>
    </location>
</feature>
<dbReference type="SMART" id="SM00318">
    <property type="entry name" value="SNc"/>
    <property type="match status" value="1"/>
</dbReference>
<feature type="region of interest" description="Disordered" evidence="4">
    <location>
        <begin position="91"/>
        <end position="130"/>
    </location>
</feature>
<dbReference type="STRING" id="1871336.BBG48_09690"/>
<comment type="caution">
    <text evidence="7">The sequence shown here is derived from an EMBL/GenBank/DDBJ whole genome shotgun (WGS) entry which is preliminary data.</text>
</comment>
<gene>
    <name evidence="7" type="ORF">BBG48_007475</name>
</gene>
<dbReference type="AlphaFoldDB" id="A0A371IKH1"/>
<feature type="compositionally biased region" description="Basic and acidic residues" evidence="4">
    <location>
        <begin position="115"/>
        <end position="130"/>
    </location>
</feature>
<dbReference type="RefSeq" id="WP_068913157.1">
    <property type="nucleotide sequence ID" value="NZ_MBEW02000016.1"/>
</dbReference>
<evidence type="ECO:0000259" key="6">
    <source>
        <dbReference type="PROSITE" id="PS50830"/>
    </source>
</evidence>
<organism evidence="7 8">
    <name type="scientific">Criibacterium bergeronii</name>
    <dbReference type="NCBI Taxonomy" id="1871336"/>
    <lineage>
        <taxon>Bacteria</taxon>
        <taxon>Bacillati</taxon>
        <taxon>Bacillota</taxon>
        <taxon>Clostridia</taxon>
        <taxon>Peptostreptococcales</taxon>
        <taxon>Filifactoraceae</taxon>
        <taxon>Criibacterium</taxon>
    </lineage>
</organism>
<keyword evidence="5" id="KW-0812">Transmembrane</keyword>
<feature type="transmembrane region" description="Helical" evidence="5">
    <location>
        <begin position="57"/>
        <end position="74"/>
    </location>
</feature>
<dbReference type="EMBL" id="MBEW02000016">
    <property type="protein sequence ID" value="RDY20963.1"/>
    <property type="molecule type" value="Genomic_DNA"/>
</dbReference>
<evidence type="ECO:0000256" key="4">
    <source>
        <dbReference type="SAM" id="MobiDB-lite"/>
    </source>
</evidence>
<dbReference type="Proteomes" id="UP000093352">
    <property type="component" value="Unassembled WGS sequence"/>
</dbReference>
<evidence type="ECO:0000313" key="7">
    <source>
        <dbReference type="EMBL" id="RDY20963.1"/>
    </source>
</evidence>
<sequence length="275" mass="31271">MNKDNLTRIIAAVLYAASVFYTTHDTMTRIAAILVPIIVFFIVRFQNKNNKNNTKNVNKLVGLAILLIAVMFLVCGKTDLENSNKAAKVKKAVTTNETNNEPKKNSQDISTQSEILEKETKSEESSTNNEKHQLYEIARVVDGDTLKVYIDGKKETIRLLNVNTPESVAKEEYRNVPLGKTASSFTKNFLDGHKVYLEYDIEKLDQYGRTLAFVYTEDGDCLNKALIEASLAKVVKFEPNVTRYDEYKKIEKRVKQNKQGIWANYEAAFPKKPEN</sequence>
<dbReference type="InterPro" id="IPR016071">
    <property type="entry name" value="Staphylococal_nuclease_OB-fold"/>
</dbReference>
<dbReference type="Pfam" id="PF00565">
    <property type="entry name" value="SNase"/>
    <property type="match status" value="1"/>
</dbReference>
<dbReference type="Gene3D" id="2.40.50.90">
    <property type="match status" value="1"/>
</dbReference>
<evidence type="ECO:0000313" key="8">
    <source>
        <dbReference type="Proteomes" id="UP000093352"/>
    </source>
</evidence>
<keyword evidence="8" id="KW-1185">Reference proteome</keyword>
<feature type="transmembrane region" description="Helical" evidence="5">
    <location>
        <begin position="27"/>
        <end position="45"/>
    </location>
</feature>
<keyword evidence="5" id="KW-0472">Membrane</keyword>
<protein>
    <recommendedName>
        <fullName evidence="6">TNase-like domain-containing protein</fullName>
    </recommendedName>
</protein>
<keyword evidence="5" id="KW-1133">Transmembrane helix</keyword>
<keyword evidence="1" id="KW-0540">Nuclease</keyword>
<evidence type="ECO:0000256" key="2">
    <source>
        <dbReference type="ARBA" id="ARBA00022759"/>
    </source>
</evidence>
<dbReference type="InterPro" id="IPR035437">
    <property type="entry name" value="SNase_OB-fold_sf"/>
</dbReference>
<keyword evidence="3" id="KW-0378">Hydrolase</keyword>
<proteinExistence type="predicted"/>
<dbReference type="GO" id="GO:0004519">
    <property type="term" value="F:endonuclease activity"/>
    <property type="evidence" value="ECO:0007669"/>
    <property type="project" value="UniProtKB-KW"/>
</dbReference>